<gene>
    <name evidence="1" type="ORF">SAMN05444417_0086</name>
</gene>
<name>A0A1M5ZZG6_9RHOB</name>
<dbReference type="Proteomes" id="UP000184292">
    <property type="component" value="Unassembled WGS sequence"/>
</dbReference>
<evidence type="ECO:0000313" key="1">
    <source>
        <dbReference type="EMBL" id="SHI29439.1"/>
    </source>
</evidence>
<reference evidence="1 2" key="1">
    <citation type="submission" date="2016-11" db="EMBL/GenBank/DDBJ databases">
        <authorList>
            <person name="Jaros S."/>
            <person name="Januszkiewicz K."/>
            <person name="Wedrychowicz H."/>
        </authorList>
    </citation>
    <scope>NUCLEOTIDE SEQUENCE [LARGE SCALE GENOMIC DNA]</scope>
    <source>
        <strain evidence="1 2">DSM 100565</strain>
    </source>
</reference>
<dbReference type="EMBL" id="FQYO01000001">
    <property type="protein sequence ID" value="SHI29439.1"/>
    <property type="molecule type" value="Genomic_DNA"/>
</dbReference>
<proteinExistence type="predicted"/>
<evidence type="ECO:0000313" key="2">
    <source>
        <dbReference type="Proteomes" id="UP000184292"/>
    </source>
</evidence>
<keyword evidence="2" id="KW-1185">Reference proteome</keyword>
<protein>
    <submittedName>
        <fullName evidence="1">Uncharacterized protein</fullName>
    </submittedName>
</protein>
<organism evidence="1 2">
    <name type="scientific">Wenxinia saemankumensis</name>
    <dbReference type="NCBI Taxonomy" id="1447782"/>
    <lineage>
        <taxon>Bacteria</taxon>
        <taxon>Pseudomonadati</taxon>
        <taxon>Pseudomonadota</taxon>
        <taxon>Alphaproteobacteria</taxon>
        <taxon>Rhodobacterales</taxon>
        <taxon>Roseobacteraceae</taxon>
        <taxon>Wenxinia</taxon>
    </lineage>
</organism>
<sequence length="38" mass="3914">MRPRDHPAPRLTPLGAALLALALALPGGAALQLLAWLS</sequence>
<accession>A0A1M5ZZG6</accession>
<dbReference type="AlphaFoldDB" id="A0A1M5ZZG6"/>